<reference evidence="8 9" key="1">
    <citation type="submission" date="2014-11" db="EMBL/GenBank/DDBJ databases">
        <authorList>
            <person name="Zhu J."/>
            <person name="Qi W."/>
            <person name="Song R."/>
        </authorList>
    </citation>
    <scope>NUCLEOTIDE SEQUENCE [LARGE SCALE GENOMIC DNA]</scope>
</reference>
<evidence type="ECO:0000256" key="6">
    <source>
        <dbReference type="SAM" id="Phobius"/>
    </source>
</evidence>
<feature type="compositionally biased region" description="Basic and acidic residues" evidence="5">
    <location>
        <begin position="758"/>
        <end position="768"/>
    </location>
</feature>
<name>A0A0G4FE45_VITBC</name>
<dbReference type="PhylomeDB" id="A0A0G4FE45"/>
<keyword evidence="2 6" id="KW-0812">Transmembrane</keyword>
<evidence type="ECO:0000256" key="3">
    <source>
        <dbReference type="ARBA" id="ARBA00022989"/>
    </source>
</evidence>
<evidence type="ECO:0000256" key="4">
    <source>
        <dbReference type="ARBA" id="ARBA00023136"/>
    </source>
</evidence>
<dbReference type="PANTHER" id="PTHR12308">
    <property type="entry name" value="ANOCTAMIN"/>
    <property type="match status" value="1"/>
</dbReference>
<keyword evidence="4 6" id="KW-0472">Membrane</keyword>
<dbReference type="PANTHER" id="PTHR12308:SF73">
    <property type="entry name" value="ANOCTAMIN"/>
    <property type="match status" value="1"/>
</dbReference>
<feature type="transmembrane region" description="Helical" evidence="6">
    <location>
        <begin position="211"/>
        <end position="228"/>
    </location>
</feature>
<feature type="domain" description="Anoctamin transmembrane" evidence="7">
    <location>
        <begin position="195"/>
        <end position="714"/>
    </location>
</feature>
<feature type="transmembrane region" description="Helical" evidence="6">
    <location>
        <begin position="325"/>
        <end position="349"/>
    </location>
</feature>
<feature type="transmembrane region" description="Helical" evidence="6">
    <location>
        <begin position="679"/>
        <end position="700"/>
    </location>
</feature>
<dbReference type="GO" id="GO:0005254">
    <property type="term" value="F:chloride channel activity"/>
    <property type="evidence" value="ECO:0007669"/>
    <property type="project" value="TreeGrafter"/>
</dbReference>
<feature type="transmembrane region" description="Helical" evidence="6">
    <location>
        <begin position="240"/>
        <end position="256"/>
    </location>
</feature>
<dbReference type="OMA" id="HMGHIAV"/>
<evidence type="ECO:0000259" key="7">
    <source>
        <dbReference type="Pfam" id="PF04547"/>
    </source>
</evidence>
<evidence type="ECO:0000256" key="2">
    <source>
        <dbReference type="ARBA" id="ARBA00022692"/>
    </source>
</evidence>
<dbReference type="EMBL" id="CDMY01000417">
    <property type="protein sequence ID" value="CEM11469.1"/>
    <property type="molecule type" value="Genomic_DNA"/>
</dbReference>
<feature type="compositionally biased region" description="Polar residues" evidence="5">
    <location>
        <begin position="732"/>
        <end position="741"/>
    </location>
</feature>
<protein>
    <recommendedName>
        <fullName evidence="7">Anoctamin transmembrane domain-containing protein</fullName>
    </recommendedName>
</protein>
<accession>A0A0G4FE45</accession>
<organism evidence="8 9">
    <name type="scientific">Vitrella brassicaformis (strain CCMP3155)</name>
    <dbReference type="NCBI Taxonomy" id="1169540"/>
    <lineage>
        <taxon>Eukaryota</taxon>
        <taxon>Sar</taxon>
        <taxon>Alveolata</taxon>
        <taxon>Colpodellida</taxon>
        <taxon>Vitrellaceae</taxon>
        <taxon>Vitrella</taxon>
    </lineage>
</organism>
<keyword evidence="3 6" id="KW-1133">Transmembrane helix</keyword>
<dbReference type="InterPro" id="IPR049452">
    <property type="entry name" value="Anoctamin_TM"/>
</dbReference>
<evidence type="ECO:0000313" key="8">
    <source>
        <dbReference type="EMBL" id="CEM11469.1"/>
    </source>
</evidence>
<dbReference type="InParanoid" id="A0A0G4FE45"/>
<dbReference type="VEuPathDB" id="CryptoDB:Vbra_15138"/>
<evidence type="ECO:0000256" key="1">
    <source>
        <dbReference type="ARBA" id="ARBA00004141"/>
    </source>
</evidence>
<feature type="transmembrane region" description="Helical" evidence="6">
    <location>
        <begin position="638"/>
        <end position="658"/>
    </location>
</feature>
<proteinExistence type="predicted"/>
<feature type="transmembrane region" description="Helical" evidence="6">
    <location>
        <begin position="395"/>
        <end position="414"/>
    </location>
</feature>
<dbReference type="GO" id="GO:0016020">
    <property type="term" value="C:membrane"/>
    <property type="evidence" value="ECO:0007669"/>
    <property type="project" value="UniProtKB-SubCell"/>
</dbReference>
<sequence>MSADSKKPCATELRVAVVIKGDSSIPQAAVCNALKKALGLSGSSKGESSSPSASEAALSCNAATAQAQAGKLRCSATETTLKNGRLSLIVTVEGDPQYVDDDKIPIRTPATLRLWNSLMSVPVQYDASLQALADHFNNGAAIVLHDFLGVCQSIGVIETATPLHGSVRDRMRHFWRFLSPLAWFSLEEELPAVLSYFGPRVAFYFAWMDHYLTWLVGPAVLGLVLYVLRPADETVDDSAAVPLYSLFLVLWSFTYIKCWQRRETELTYLWSDPTPHILHPPSRQPSRQHVQPKHDNRPVVWKKLTARFRRLSFVSRISLSARVVYFAKAGVSWLVTLVLLMGVAMLQIISLNLQGYVSGGKDGTAEGLERGGRNVFYFPAVARFSKPGAVFDPSGPMLVSLFPVIVHVAVIYLINATYRWIAWHLTVWEGGGVSLHPSTDGVEGRSLDETLDALLLKRFVFESIDCYFPLIYIAFYELDILQLRRELQSLYVADCIRRVVTESLIPLVLHSLDAASLKPGGFMRTDSFVSRLRGNGDKQTAEQEVERNMALDEYEAFDDYLEIVIQFGYVTLFASAFPLASLLSIVQNLIEIRSDLFKLFFVCRRPIPHGDALPLHPTNPSQPSLYGIGRWRAVLNTLVWLAVPCNCFLFAFSSEQLMQYLPSYFVRRGGNQWIKQGKGLPVAFIVFGLEHALLLIGVAIHTCVPNCSDTVLQKVIEESELVSQHHMMMHNNNAGPVSQGTAGLPDEVLSGSAGADEQQLREGVRQRK</sequence>
<evidence type="ECO:0000256" key="5">
    <source>
        <dbReference type="SAM" id="MobiDB-lite"/>
    </source>
</evidence>
<dbReference type="InterPro" id="IPR007632">
    <property type="entry name" value="Anoctamin"/>
</dbReference>
<comment type="subcellular location">
    <subcellularLocation>
        <location evidence="1">Membrane</location>
        <topology evidence="1">Multi-pass membrane protein</topology>
    </subcellularLocation>
</comment>
<gene>
    <name evidence="8" type="ORF">Vbra_15138</name>
</gene>
<dbReference type="AlphaFoldDB" id="A0A0G4FE45"/>
<feature type="region of interest" description="Disordered" evidence="5">
    <location>
        <begin position="732"/>
        <end position="768"/>
    </location>
</feature>
<keyword evidence="9" id="KW-1185">Reference proteome</keyword>
<dbReference type="Pfam" id="PF04547">
    <property type="entry name" value="Anoctamin"/>
    <property type="match status" value="1"/>
</dbReference>
<dbReference type="OrthoDB" id="292929at2759"/>
<evidence type="ECO:0000313" key="9">
    <source>
        <dbReference type="Proteomes" id="UP000041254"/>
    </source>
</evidence>
<dbReference type="Proteomes" id="UP000041254">
    <property type="component" value="Unassembled WGS sequence"/>
</dbReference>